<evidence type="ECO:0000256" key="1">
    <source>
        <dbReference type="SAM" id="MobiDB-lite"/>
    </source>
</evidence>
<dbReference type="Proteomes" id="UP000425411">
    <property type="component" value="Chromosome"/>
</dbReference>
<name>A0AAP9KTM9_9BACL</name>
<organism evidence="2 3">
    <name type="scientific">Gemella morbillorum</name>
    <dbReference type="NCBI Taxonomy" id="29391"/>
    <lineage>
        <taxon>Bacteria</taxon>
        <taxon>Bacillati</taxon>
        <taxon>Bacillota</taxon>
        <taxon>Bacilli</taxon>
        <taxon>Bacillales</taxon>
        <taxon>Gemellaceae</taxon>
        <taxon>Gemella</taxon>
    </lineage>
</organism>
<feature type="compositionally biased region" description="Basic and acidic residues" evidence="1">
    <location>
        <begin position="41"/>
        <end position="58"/>
    </location>
</feature>
<evidence type="ECO:0000313" key="2">
    <source>
        <dbReference type="EMBL" id="QGS09628.1"/>
    </source>
</evidence>
<dbReference type="RefSeq" id="WP_004632303.1">
    <property type="nucleotide sequence ID" value="NZ_CP046314.1"/>
</dbReference>
<gene>
    <name evidence="2" type="ORF">FOC49_06905</name>
</gene>
<evidence type="ECO:0000313" key="3">
    <source>
        <dbReference type="Proteomes" id="UP000425411"/>
    </source>
</evidence>
<accession>A0AAP9KTM9</accession>
<dbReference type="EMBL" id="CP046314">
    <property type="protein sequence ID" value="QGS09628.1"/>
    <property type="molecule type" value="Genomic_DNA"/>
</dbReference>
<protein>
    <submittedName>
        <fullName evidence="2">Uncharacterized protein</fullName>
    </submittedName>
</protein>
<reference evidence="2 3" key="1">
    <citation type="submission" date="2019-11" db="EMBL/GenBank/DDBJ databases">
        <title>FDA dAtabase for Regulatory Grade micrObial Sequences (FDA-ARGOS): Supporting development and validation of Infectious Disease Dx tests.</title>
        <authorList>
            <person name="Turner S."/>
            <person name="Byrd R."/>
            <person name="Tallon L."/>
            <person name="Sadzewicz L."/>
            <person name="Vavikolanu K."/>
            <person name="Mehta A."/>
            <person name="Aluvathingal J."/>
            <person name="Nadendla S."/>
            <person name="Myers T."/>
            <person name="Yan Y."/>
            <person name="Sichtig H."/>
        </authorList>
    </citation>
    <scope>NUCLEOTIDE SEQUENCE [LARGE SCALE GENOMIC DNA]</scope>
    <source>
        <strain evidence="2 3">FDAARGOS_741</strain>
    </source>
</reference>
<sequence>MNTAIFFALIALISFVLDKMKDGNQKKQNTQKTRKLKKNPKVSEKSSQEIKRSNEFKNRPKKNTRVIVDREKEIYSNSKIIDKEKIVNDIIFSEILSKPKSKR</sequence>
<keyword evidence="3" id="KW-1185">Reference proteome</keyword>
<feature type="region of interest" description="Disordered" evidence="1">
    <location>
        <begin position="23"/>
        <end position="63"/>
    </location>
</feature>
<dbReference type="AlphaFoldDB" id="A0AAP9KTM9"/>
<proteinExistence type="predicted"/>